<feature type="transmembrane region" description="Helical" evidence="9">
    <location>
        <begin position="24"/>
        <end position="44"/>
    </location>
</feature>
<feature type="domain" description="Protein kinase" evidence="10">
    <location>
        <begin position="22"/>
        <end position="263"/>
    </location>
</feature>
<dbReference type="Pfam" id="PF00069">
    <property type="entry name" value="Pkinase"/>
    <property type="match status" value="1"/>
</dbReference>
<evidence type="ECO:0000313" key="11">
    <source>
        <dbReference type="EMBL" id="OKP09763.1"/>
    </source>
</evidence>
<organism evidence="11 12">
    <name type="scientific">Penicillium subrubescens</name>
    <dbReference type="NCBI Taxonomy" id="1316194"/>
    <lineage>
        <taxon>Eukaryota</taxon>
        <taxon>Fungi</taxon>
        <taxon>Dikarya</taxon>
        <taxon>Ascomycota</taxon>
        <taxon>Pezizomycotina</taxon>
        <taxon>Eurotiomycetes</taxon>
        <taxon>Eurotiomycetidae</taxon>
        <taxon>Eurotiales</taxon>
        <taxon>Aspergillaceae</taxon>
        <taxon>Penicillium</taxon>
    </lineage>
</organism>
<comment type="catalytic activity">
    <reaction evidence="8">
        <text>L-seryl-[protein] + ATP = O-phospho-L-seryl-[protein] + ADP + H(+)</text>
        <dbReference type="Rhea" id="RHEA:17989"/>
        <dbReference type="Rhea" id="RHEA-COMP:9863"/>
        <dbReference type="Rhea" id="RHEA-COMP:11604"/>
        <dbReference type="ChEBI" id="CHEBI:15378"/>
        <dbReference type="ChEBI" id="CHEBI:29999"/>
        <dbReference type="ChEBI" id="CHEBI:30616"/>
        <dbReference type="ChEBI" id="CHEBI:83421"/>
        <dbReference type="ChEBI" id="CHEBI:456216"/>
        <dbReference type="EC" id="2.7.11.22"/>
    </reaction>
</comment>
<dbReference type="Gene3D" id="3.30.200.20">
    <property type="entry name" value="Phosphorylase Kinase, domain 1"/>
    <property type="match status" value="1"/>
</dbReference>
<evidence type="ECO:0000256" key="3">
    <source>
        <dbReference type="ARBA" id="ARBA00022679"/>
    </source>
</evidence>
<evidence type="ECO:0000256" key="1">
    <source>
        <dbReference type="ARBA" id="ARBA00012425"/>
    </source>
</evidence>
<dbReference type="Proteomes" id="UP000186955">
    <property type="component" value="Unassembled WGS sequence"/>
</dbReference>
<dbReference type="InterPro" id="IPR050108">
    <property type="entry name" value="CDK"/>
</dbReference>
<dbReference type="PROSITE" id="PS50011">
    <property type="entry name" value="PROTEIN_KINASE_DOM"/>
    <property type="match status" value="1"/>
</dbReference>
<keyword evidence="2" id="KW-0723">Serine/threonine-protein kinase</keyword>
<evidence type="ECO:0000256" key="5">
    <source>
        <dbReference type="ARBA" id="ARBA00022777"/>
    </source>
</evidence>
<keyword evidence="6" id="KW-0067">ATP-binding</keyword>
<evidence type="ECO:0000313" key="12">
    <source>
        <dbReference type="Proteomes" id="UP000186955"/>
    </source>
</evidence>
<sequence>MKQVPPASQSASSAYINRAARFMVLYPIAYIAFSLPLPAGRLAVWNGRNRKTGELVALKRIRLNSEDGTASTAIREISLMKKLKHENIVSLHDVTHVESKLMLVFEHMDKGISRDTWIRMATSVLLIPLRSSYSCLSCSAALNSATLTWSCTKISSPRTCSLIVKGQPKLADFGLASAFGNPVHTFSNEGITLWYRAPNALFNVGAWGGFRGRDRGWRCSWICSLGAHCAADRWLVVGRLRAKRYLYSADVSLGLGREDWNPC</sequence>
<evidence type="ECO:0000256" key="4">
    <source>
        <dbReference type="ARBA" id="ARBA00022741"/>
    </source>
</evidence>
<keyword evidence="3" id="KW-0808">Transferase</keyword>
<protein>
    <recommendedName>
        <fullName evidence="1">cyclin-dependent kinase</fullName>
        <ecNumber evidence="1">2.7.11.22</ecNumber>
    </recommendedName>
</protein>
<gene>
    <name evidence="11" type="ORF">PENSUB_4848</name>
</gene>
<dbReference type="GO" id="GO:0005524">
    <property type="term" value="F:ATP binding"/>
    <property type="evidence" value="ECO:0007669"/>
    <property type="project" value="UniProtKB-KW"/>
</dbReference>
<dbReference type="AlphaFoldDB" id="A0A1Q5UBB5"/>
<dbReference type="EC" id="2.7.11.22" evidence="1"/>
<dbReference type="Gene3D" id="1.10.510.10">
    <property type="entry name" value="Transferase(Phosphotransferase) domain 1"/>
    <property type="match status" value="1"/>
</dbReference>
<dbReference type="SUPFAM" id="SSF56112">
    <property type="entry name" value="Protein kinase-like (PK-like)"/>
    <property type="match status" value="1"/>
</dbReference>
<evidence type="ECO:0000256" key="6">
    <source>
        <dbReference type="ARBA" id="ARBA00022840"/>
    </source>
</evidence>
<dbReference type="InterPro" id="IPR000719">
    <property type="entry name" value="Prot_kinase_dom"/>
</dbReference>
<keyword evidence="9" id="KW-0812">Transmembrane</keyword>
<keyword evidence="9" id="KW-0472">Membrane</keyword>
<proteinExistence type="predicted"/>
<dbReference type="GO" id="GO:0005634">
    <property type="term" value="C:nucleus"/>
    <property type="evidence" value="ECO:0007669"/>
    <property type="project" value="TreeGrafter"/>
</dbReference>
<comment type="caution">
    <text evidence="11">The sequence shown here is derived from an EMBL/GenBank/DDBJ whole genome shotgun (WGS) entry which is preliminary data.</text>
</comment>
<keyword evidence="12" id="KW-1185">Reference proteome</keyword>
<dbReference type="GO" id="GO:0005737">
    <property type="term" value="C:cytoplasm"/>
    <property type="evidence" value="ECO:0007669"/>
    <property type="project" value="TreeGrafter"/>
</dbReference>
<evidence type="ECO:0000256" key="8">
    <source>
        <dbReference type="ARBA" id="ARBA00048367"/>
    </source>
</evidence>
<evidence type="ECO:0000259" key="10">
    <source>
        <dbReference type="PROSITE" id="PS50011"/>
    </source>
</evidence>
<dbReference type="InterPro" id="IPR011009">
    <property type="entry name" value="Kinase-like_dom_sf"/>
</dbReference>
<name>A0A1Q5UBB5_9EURO</name>
<comment type="catalytic activity">
    <reaction evidence="7">
        <text>L-threonyl-[protein] + ATP = O-phospho-L-threonyl-[protein] + ADP + H(+)</text>
        <dbReference type="Rhea" id="RHEA:46608"/>
        <dbReference type="Rhea" id="RHEA-COMP:11060"/>
        <dbReference type="Rhea" id="RHEA-COMP:11605"/>
        <dbReference type="ChEBI" id="CHEBI:15378"/>
        <dbReference type="ChEBI" id="CHEBI:30013"/>
        <dbReference type="ChEBI" id="CHEBI:30616"/>
        <dbReference type="ChEBI" id="CHEBI:61977"/>
        <dbReference type="ChEBI" id="CHEBI:456216"/>
        <dbReference type="EC" id="2.7.11.22"/>
    </reaction>
</comment>
<reference evidence="11 12" key="1">
    <citation type="submission" date="2016-10" db="EMBL/GenBank/DDBJ databases">
        <title>Genome sequence of the ascomycete fungus Penicillium subrubescens.</title>
        <authorList>
            <person name="De Vries R.P."/>
            <person name="Peng M."/>
            <person name="Dilokpimol A."/>
            <person name="Hilden K."/>
            <person name="Makela M.R."/>
            <person name="Grigoriev I."/>
            <person name="Riley R."/>
            <person name="Granchi Z."/>
        </authorList>
    </citation>
    <scope>NUCLEOTIDE SEQUENCE [LARGE SCALE GENOMIC DNA]</scope>
    <source>
        <strain evidence="11 12">CBS 132785</strain>
    </source>
</reference>
<accession>A0A1Q5UBB5</accession>
<evidence type="ECO:0000256" key="2">
    <source>
        <dbReference type="ARBA" id="ARBA00022527"/>
    </source>
</evidence>
<dbReference type="STRING" id="1316194.A0A1Q5UBB5"/>
<evidence type="ECO:0000256" key="7">
    <source>
        <dbReference type="ARBA" id="ARBA00047811"/>
    </source>
</evidence>
<dbReference type="GO" id="GO:0004693">
    <property type="term" value="F:cyclin-dependent protein serine/threonine kinase activity"/>
    <property type="evidence" value="ECO:0007669"/>
    <property type="project" value="UniProtKB-EC"/>
</dbReference>
<dbReference type="PANTHER" id="PTHR24056:SF46">
    <property type="entry name" value="CYCLIN-DEPENDENT KINASE 5"/>
    <property type="match status" value="1"/>
</dbReference>
<dbReference type="PANTHER" id="PTHR24056">
    <property type="entry name" value="CELL DIVISION PROTEIN KINASE"/>
    <property type="match status" value="1"/>
</dbReference>
<keyword evidence="9" id="KW-1133">Transmembrane helix</keyword>
<keyword evidence="4" id="KW-0547">Nucleotide-binding</keyword>
<dbReference type="SMART" id="SM00220">
    <property type="entry name" value="S_TKc"/>
    <property type="match status" value="1"/>
</dbReference>
<evidence type="ECO:0000256" key="9">
    <source>
        <dbReference type="SAM" id="Phobius"/>
    </source>
</evidence>
<dbReference type="EMBL" id="MNBE01000461">
    <property type="protein sequence ID" value="OKP09763.1"/>
    <property type="molecule type" value="Genomic_DNA"/>
</dbReference>
<keyword evidence="5" id="KW-0418">Kinase</keyword>